<dbReference type="InterPro" id="IPR036397">
    <property type="entry name" value="RNaseH_sf"/>
</dbReference>
<dbReference type="GO" id="GO:0004523">
    <property type="term" value="F:RNA-DNA hybrid ribonuclease activity"/>
    <property type="evidence" value="ECO:0007669"/>
    <property type="project" value="UniProtKB-UniRule"/>
</dbReference>
<dbReference type="InterPro" id="IPR012337">
    <property type="entry name" value="RNaseH-like_sf"/>
</dbReference>
<protein>
    <recommendedName>
        <fullName evidence="13">Ribonuclease</fullName>
        <ecNumber evidence="13">3.1.26.4</ecNumber>
    </recommendedName>
</protein>
<keyword evidence="10 12" id="KW-0378">Hydrolase</keyword>
<evidence type="ECO:0000256" key="12">
    <source>
        <dbReference type="PROSITE-ProRule" id="PRU01319"/>
    </source>
</evidence>
<accession>A0A0S1SL28</accession>
<comment type="cofactor">
    <cofactor evidence="12">
        <name>Mn(2+)</name>
        <dbReference type="ChEBI" id="CHEBI:29035"/>
    </cofactor>
    <cofactor evidence="12">
        <name>Mg(2+)</name>
        <dbReference type="ChEBI" id="CHEBI:18420"/>
    </cofactor>
    <text evidence="12">Manganese or magnesium. Binds 1 divalent metal ion per monomer in the absence of substrate. May bind a second metal ion after substrate binding.</text>
</comment>
<evidence type="ECO:0000256" key="14">
    <source>
        <dbReference type="SAM" id="MobiDB-lite"/>
    </source>
</evidence>
<dbReference type="CDD" id="cd07182">
    <property type="entry name" value="RNase_HII_bacteria_HII_like"/>
    <property type="match status" value="1"/>
</dbReference>
<dbReference type="InterPro" id="IPR001352">
    <property type="entry name" value="RNase_HII/HIII"/>
</dbReference>
<proteinExistence type="inferred from homology"/>
<dbReference type="STRING" id="1735162.PeribacterB2_0534"/>
<evidence type="ECO:0000256" key="1">
    <source>
        <dbReference type="ARBA" id="ARBA00000077"/>
    </source>
</evidence>
<dbReference type="GO" id="GO:0006298">
    <property type="term" value="P:mismatch repair"/>
    <property type="evidence" value="ECO:0007669"/>
    <property type="project" value="TreeGrafter"/>
</dbReference>
<dbReference type="EMBL" id="CP013065">
    <property type="protein sequence ID" value="ALM13221.1"/>
    <property type="molecule type" value="Genomic_DNA"/>
</dbReference>
<evidence type="ECO:0000256" key="9">
    <source>
        <dbReference type="ARBA" id="ARBA00022759"/>
    </source>
</evidence>
<evidence type="ECO:0000313" key="17">
    <source>
        <dbReference type="Proteomes" id="UP000069135"/>
    </source>
</evidence>
<evidence type="ECO:0000256" key="5">
    <source>
        <dbReference type="ARBA" id="ARBA00007383"/>
    </source>
</evidence>
<evidence type="ECO:0000256" key="13">
    <source>
        <dbReference type="RuleBase" id="RU003515"/>
    </source>
</evidence>
<dbReference type="EC" id="3.1.26.4" evidence="13"/>
<evidence type="ECO:0000256" key="6">
    <source>
        <dbReference type="ARBA" id="ARBA00022490"/>
    </source>
</evidence>
<accession>A0A0S1SBH4</accession>
<evidence type="ECO:0000256" key="11">
    <source>
        <dbReference type="ARBA" id="ARBA00023211"/>
    </source>
</evidence>
<comment type="catalytic activity">
    <reaction evidence="1 12 13">
        <text>Endonucleolytic cleavage to 5'-phosphomonoester.</text>
        <dbReference type="EC" id="3.1.26.4"/>
    </reaction>
</comment>
<keyword evidence="7 12" id="KW-0540">Nuclease</keyword>
<dbReference type="PANTHER" id="PTHR10954:SF18">
    <property type="entry name" value="RIBONUCLEASE HII"/>
    <property type="match status" value="1"/>
</dbReference>
<accession>A0A0S1SSZ7</accession>
<accession>A0A0S1SNR2</accession>
<keyword evidence="6" id="KW-0963">Cytoplasm</keyword>
<evidence type="ECO:0000259" key="15">
    <source>
        <dbReference type="PROSITE" id="PS51975"/>
    </source>
</evidence>
<dbReference type="Pfam" id="PF01351">
    <property type="entry name" value="RNase_HII"/>
    <property type="match status" value="1"/>
</dbReference>
<comment type="subcellular location">
    <subcellularLocation>
        <location evidence="4">Cytoplasm</location>
    </subcellularLocation>
</comment>
<comment type="function">
    <text evidence="3 13">Endonuclease that specifically degrades the RNA of RNA-DNA hybrids.</text>
</comment>
<feature type="binding site" evidence="12">
    <location>
        <position position="16"/>
    </location>
    <ligand>
        <name>a divalent metal cation</name>
        <dbReference type="ChEBI" id="CHEBI:60240"/>
    </ligand>
</feature>
<dbReference type="Gene3D" id="3.30.420.10">
    <property type="entry name" value="Ribonuclease H-like superfamily/Ribonuclease H"/>
    <property type="match status" value="1"/>
</dbReference>
<dbReference type="NCBIfam" id="NF000595">
    <property type="entry name" value="PRK00015.1-3"/>
    <property type="match status" value="1"/>
</dbReference>
<feature type="binding site" evidence="12">
    <location>
        <position position="109"/>
    </location>
    <ligand>
        <name>a divalent metal cation</name>
        <dbReference type="ChEBI" id="CHEBI:60240"/>
    </ligand>
</feature>
<feature type="region of interest" description="Disordered" evidence="14">
    <location>
        <begin position="200"/>
        <end position="239"/>
    </location>
</feature>
<dbReference type="PROSITE" id="PS51975">
    <property type="entry name" value="RNASE_H_2"/>
    <property type="match status" value="1"/>
</dbReference>
<dbReference type="GO" id="GO:0003723">
    <property type="term" value="F:RNA binding"/>
    <property type="evidence" value="ECO:0007669"/>
    <property type="project" value="UniProtKB-UniRule"/>
</dbReference>
<dbReference type="GO" id="GO:0032299">
    <property type="term" value="C:ribonuclease H2 complex"/>
    <property type="evidence" value="ECO:0007669"/>
    <property type="project" value="TreeGrafter"/>
</dbReference>
<dbReference type="GO" id="GO:0046872">
    <property type="term" value="F:metal ion binding"/>
    <property type="evidence" value="ECO:0007669"/>
    <property type="project" value="UniProtKB-KW"/>
</dbReference>
<organism evidence="16 17">
    <name type="scientific">Candidatus Peribacter riflensis</name>
    <dbReference type="NCBI Taxonomy" id="1735162"/>
    <lineage>
        <taxon>Bacteria</taxon>
        <taxon>Candidatus Peregrinibacteriota</taxon>
        <taxon>Candidatus Peribacteria</taxon>
        <taxon>Candidatus Peribacterales</taxon>
        <taxon>Candidatus Peribacteraceae</taxon>
        <taxon>Candidatus Peribacter</taxon>
    </lineage>
</organism>
<comment type="similarity">
    <text evidence="5 13">Belongs to the RNase HII family.</text>
</comment>
<reference evidence="17" key="1">
    <citation type="submission" date="2015-10" db="EMBL/GenBank/DDBJ databases">
        <title>Analysis of five complete genome sequences for members of the class Peribacteria in the recently recognized Peregrinibacteria bacterial phylum.</title>
        <authorList>
            <person name="Anantharaman K."/>
            <person name="Brown C.T."/>
            <person name="Burstein D."/>
            <person name="Castelle C.J."/>
            <person name="Probst A.J."/>
            <person name="Thomas B.C."/>
            <person name="Williams K.H."/>
            <person name="Banfield J.F."/>
        </authorList>
    </citation>
    <scope>NUCLEOTIDE SEQUENCE [LARGE SCALE GENOMIC DNA]</scope>
</reference>
<evidence type="ECO:0000313" key="16">
    <source>
        <dbReference type="EMBL" id="ALM13221.1"/>
    </source>
</evidence>
<dbReference type="GO" id="GO:0005737">
    <property type="term" value="C:cytoplasm"/>
    <property type="evidence" value="ECO:0007669"/>
    <property type="project" value="UniProtKB-SubCell"/>
</dbReference>
<feature type="domain" description="RNase H type-2" evidence="15">
    <location>
        <begin position="9"/>
        <end position="200"/>
    </location>
</feature>
<dbReference type="AlphaFoldDB" id="A0A0S1SNR2"/>
<feature type="binding site" evidence="12">
    <location>
        <position position="15"/>
    </location>
    <ligand>
        <name>a divalent metal cation</name>
        <dbReference type="ChEBI" id="CHEBI:60240"/>
    </ligand>
</feature>
<dbReference type="Proteomes" id="UP000069135">
    <property type="component" value="Chromosome"/>
</dbReference>
<gene>
    <name evidence="16" type="ORF">PeribacterD1_0535</name>
</gene>
<reference evidence="16 17" key="2">
    <citation type="journal article" date="2016" name="PeerJ">
        <title>Analysis of five complete genome sequences for members of the class Peribacteria in the recently recognized Peregrinibacteria bacterial phylum.</title>
        <authorList>
            <person name="Anantharaman K."/>
            <person name="Brown C.T."/>
            <person name="Burstein D."/>
            <person name="Castelle C.J."/>
            <person name="Probst A.J."/>
            <person name="Thomas B.C."/>
            <person name="Williams K.H."/>
            <person name="Banfield J.F."/>
        </authorList>
    </citation>
    <scope>NUCLEOTIDE SEQUENCE [LARGE SCALE GENOMIC DNA]</scope>
    <source>
        <strain evidence="16">RIFOXYD1_FULL_PER-ii_59_16</strain>
    </source>
</reference>
<dbReference type="InterPro" id="IPR022898">
    <property type="entry name" value="RNase_HII"/>
</dbReference>
<evidence type="ECO:0000256" key="2">
    <source>
        <dbReference type="ARBA" id="ARBA00001946"/>
    </source>
</evidence>
<dbReference type="PATRIC" id="fig|1735161.3.peg.523"/>
<dbReference type="SUPFAM" id="SSF53098">
    <property type="entry name" value="Ribonuclease H-like"/>
    <property type="match status" value="1"/>
</dbReference>
<comment type="cofactor">
    <cofactor evidence="2">
        <name>Mg(2+)</name>
        <dbReference type="ChEBI" id="CHEBI:18420"/>
    </cofactor>
</comment>
<dbReference type="PROSITE" id="PS51257">
    <property type="entry name" value="PROKAR_LIPOPROTEIN"/>
    <property type="match status" value="1"/>
</dbReference>
<dbReference type="GO" id="GO:0043137">
    <property type="term" value="P:DNA replication, removal of RNA primer"/>
    <property type="evidence" value="ECO:0007669"/>
    <property type="project" value="TreeGrafter"/>
</dbReference>
<dbReference type="KEGG" id="prf:PeribacterA2_0535"/>
<dbReference type="InterPro" id="IPR024567">
    <property type="entry name" value="RNase_HII/HIII_dom"/>
</dbReference>
<dbReference type="PANTHER" id="PTHR10954">
    <property type="entry name" value="RIBONUCLEASE H2 SUBUNIT A"/>
    <property type="match status" value="1"/>
</dbReference>
<evidence type="ECO:0000256" key="7">
    <source>
        <dbReference type="ARBA" id="ARBA00022722"/>
    </source>
</evidence>
<sequence length="239" mass="25464">MPRKPAPSAVTAGIDEAGRGALAGPVVAGACILPKDIPLPRFIRDSKVLTPDVREEAFAWIAAHCAYGAGIVEADFIDLHGILPATERAMQQAVAELAQRCRPTYLLVDGRDKFWFDYPHTAIIDGDALEPCISAASIVAKVTRDRLMVDLAKAFPHYGLEGHKGYGTPEHFTAIRTLGPCRIHRCTFLSSIATTALPPAGTAEANTADPLRARATGAQESGCLARAQTPRKSGARRTG</sequence>
<name>A0A0S1SNR2_9BACT</name>
<accession>A0A0S1SUU5</accession>
<evidence type="ECO:0000256" key="4">
    <source>
        <dbReference type="ARBA" id="ARBA00004496"/>
    </source>
</evidence>
<keyword evidence="11" id="KW-0464">Manganese</keyword>
<evidence type="ECO:0000256" key="10">
    <source>
        <dbReference type="ARBA" id="ARBA00022801"/>
    </source>
</evidence>
<keyword evidence="9 12" id="KW-0255">Endonuclease</keyword>
<keyword evidence="8 12" id="KW-0479">Metal-binding</keyword>
<evidence type="ECO:0000256" key="3">
    <source>
        <dbReference type="ARBA" id="ARBA00004065"/>
    </source>
</evidence>
<evidence type="ECO:0000256" key="8">
    <source>
        <dbReference type="ARBA" id="ARBA00022723"/>
    </source>
</evidence>